<gene>
    <name evidence="1" type="primary">fer2</name>
    <name evidence="1" type="ORF">GETHPA_24660</name>
</gene>
<comment type="caution">
    <text evidence="1">The sequence shown here is derived from an EMBL/GenBank/DDBJ whole genome shotgun (WGS) entry which is preliminary data.</text>
</comment>
<name>A0ABQ5Q947_9BACT</name>
<dbReference type="Gene3D" id="3.40.30.10">
    <property type="entry name" value="Glutaredoxin"/>
    <property type="match status" value="1"/>
</dbReference>
<protein>
    <submittedName>
        <fullName evidence="1">Ferredoxin</fullName>
    </submittedName>
</protein>
<dbReference type="InterPro" id="IPR036249">
    <property type="entry name" value="Thioredoxin-like_sf"/>
</dbReference>
<keyword evidence="2" id="KW-1185">Reference proteome</keyword>
<dbReference type="SUPFAM" id="SSF52833">
    <property type="entry name" value="Thioredoxin-like"/>
    <property type="match status" value="1"/>
</dbReference>
<dbReference type="CDD" id="cd02980">
    <property type="entry name" value="TRX_Fd_family"/>
    <property type="match status" value="1"/>
</dbReference>
<dbReference type="Proteomes" id="UP001165089">
    <property type="component" value="Unassembled WGS sequence"/>
</dbReference>
<reference evidence="1 2" key="1">
    <citation type="journal article" date="2023" name="Antonie Van Leeuwenhoek">
        <title>Mesoterricola silvestris gen. nov., sp. nov., Mesoterricola sediminis sp. nov., Geothrix oryzae sp. nov., Geothrix edaphica sp. nov., Geothrix rubra sp. nov., and Geothrix limicola sp. nov., six novel members of Acidobacteriota isolated from soils.</title>
        <authorList>
            <person name="Itoh H."/>
            <person name="Sugisawa Y."/>
            <person name="Mise K."/>
            <person name="Xu Z."/>
            <person name="Kuniyasu M."/>
            <person name="Ushijima N."/>
            <person name="Kawano K."/>
            <person name="Kobayashi E."/>
            <person name="Shiratori Y."/>
            <person name="Masuda Y."/>
            <person name="Senoo K."/>
        </authorList>
    </citation>
    <scope>NUCLEOTIDE SEQUENCE [LARGE SCALE GENOMIC DNA]</scope>
    <source>
        <strain evidence="1 2">Red803</strain>
    </source>
</reference>
<organism evidence="1 2">
    <name type="scientific">Geothrix rubra</name>
    <dbReference type="NCBI Taxonomy" id="2927977"/>
    <lineage>
        <taxon>Bacteria</taxon>
        <taxon>Pseudomonadati</taxon>
        <taxon>Acidobacteriota</taxon>
        <taxon>Holophagae</taxon>
        <taxon>Holophagales</taxon>
        <taxon>Holophagaceae</taxon>
        <taxon>Geothrix</taxon>
    </lineage>
</organism>
<sequence>MSDQGSVPTPDLDASLAPVMAHPLQRQVFVCTSKSCAANGSEAVLEAFKAQLIEGGLLYTKRNPDGEVQCLHCGSVGFCAIGPAVLVYPDGIWYAHVTVADVPEIIESHLKGGVPVARLVRKRLGA</sequence>
<accession>A0ABQ5Q947</accession>
<evidence type="ECO:0000313" key="1">
    <source>
        <dbReference type="EMBL" id="GLH70933.1"/>
    </source>
</evidence>
<proteinExistence type="predicted"/>
<dbReference type="RefSeq" id="WP_285726675.1">
    <property type="nucleotide sequence ID" value="NZ_BSDD01000005.1"/>
</dbReference>
<evidence type="ECO:0000313" key="2">
    <source>
        <dbReference type="Proteomes" id="UP001165089"/>
    </source>
</evidence>
<dbReference type="Pfam" id="PF01257">
    <property type="entry name" value="2Fe-2S_thioredx"/>
    <property type="match status" value="1"/>
</dbReference>
<dbReference type="EMBL" id="BSDD01000005">
    <property type="protein sequence ID" value="GLH70933.1"/>
    <property type="molecule type" value="Genomic_DNA"/>
</dbReference>